<evidence type="ECO:0000256" key="7">
    <source>
        <dbReference type="ARBA" id="ARBA00022490"/>
    </source>
</evidence>
<evidence type="ECO:0000256" key="14">
    <source>
        <dbReference type="HAMAP-Rule" id="MF_00052"/>
    </source>
</evidence>
<dbReference type="InterPro" id="IPR009027">
    <property type="entry name" value="Ribosomal_bL9/RNase_H1_N"/>
</dbReference>
<evidence type="ECO:0000256" key="4">
    <source>
        <dbReference type="ARBA" id="ARBA00004496"/>
    </source>
</evidence>
<feature type="domain" description="RNase H type-1" evidence="17">
    <location>
        <begin position="320"/>
        <end position="457"/>
    </location>
</feature>
<dbReference type="GO" id="GO:0004523">
    <property type="term" value="F:RNA-DNA hybrid ribonuclease activity"/>
    <property type="evidence" value="ECO:0007669"/>
    <property type="project" value="UniProtKB-UniRule"/>
</dbReference>
<feature type="binding site" evidence="14 15">
    <location>
        <position position="55"/>
    </location>
    <ligand>
        <name>a divalent metal cation</name>
        <dbReference type="ChEBI" id="CHEBI:60240"/>
    </ligand>
</feature>
<dbReference type="SUPFAM" id="SSF53098">
    <property type="entry name" value="Ribonuclease H-like"/>
    <property type="match status" value="2"/>
</dbReference>
<dbReference type="Proteomes" id="UP000214689">
    <property type="component" value="Chromosome"/>
</dbReference>
<reference evidence="20" key="1">
    <citation type="submission" date="2016-05" db="EMBL/GenBank/DDBJ databases">
        <authorList>
            <person name="Holder M.E."/>
            <person name="Ajami N.J."/>
            <person name="Petrosino J.F."/>
        </authorList>
    </citation>
    <scope>NUCLEOTIDE SEQUENCE [LARGE SCALE GENOMIC DNA]</scope>
    <source>
        <strain evidence="20">ATCC 700696</strain>
    </source>
</reference>
<keyword evidence="12" id="KW-0460">Magnesium</keyword>
<keyword evidence="7 14" id="KW-0963">Cytoplasm</keyword>
<dbReference type="GO" id="GO:0003723">
    <property type="term" value="F:RNA binding"/>
    <property type="evidence" value="ECO:0007669"/>
    <property type="project" value="UniProtKB-UniRule"/>
</dbReference>
<evidence type="ECO:0000313" key="19">
    <source>
        <dbReference type="EMBL" id="ASS38221.1"/>
    </source>
</evidence>
<dbReference type="Pfam" id="PF00075">
    <property type="entry name" value="RNase_H"/>
    <property type="match status" value="1"/>
</dbReference>
<dbReference type="HAMAP" id="MF_00052_B">
    <property type="entry name" value="RNase_HII_B"/>
    <property type="match status" value="1"/>
</dbReference>
<keyword evidence="8 14" id="KW-0540">Nuclease</keyword>
<dbReference type="GO" id="GO:0043137">
    <property type="term" value="P:DNA replication, removal of RNA primer"/>
    <property type="evidence" value="ECO:0007669"/>
    <property type="project" value="TreeGrafter"/>
</dbReference>
<feature type="domain" description="RNase H type-2" evidence="18">
    <location>
        <begin position="49"/>
        <end position="244"/>
    </location>
</feature>
<evidence type="ECO:0000256" key="13">
    <source>
        <dbReference type="ARBA" id="ARBA00023211"/>
    </source>
</evidence>
<dbReference type="InterPro" id="IPR012337">
    <property type="entry name" value="RNaseH-like_sf"/>
</dbReference>
<dbReference type="Pfam" id="PF01351">
    <property type="entry name" value="RNase_HII"/>
    <property type="match status" value="1"/>
</dbReference>
<protein>
    <recommendedName>
        <fullName evidence="14">Ribonuclease HII</fullName>
        <shortName evidence="14">RNase HII</shortName>
        <ecNumber evidence="14">3.1.26.4</ecNumber>
    </recommendedName>
</protein>
<dbReference type="CDD" id="cd09277">
    <property type="entry name" value="RNase_HI_bacteria_like"/>
    <property type="match status" value="1"/>
</dbReference>
<name>A0A223ATD1_9FIRM</name>
<dbReference type="GO" id="GO:0006298">
    <property type="term" value="P:mismatch repair"/>
    <property type="evidence" value="ECO:0007669"/>
    <property type="project" value="TreeGrafter"/>
</dbReference>
<sequence length="458" mass="50561">MKCNAAGCACAVIRVENLTMTKQEREEKKMKRMHELLQIEDELRESGIKNIAGIDEVGRGPLAGPVYAACVVLPSDFRVPGVDDSKKVSEKQREKLYKEICEGAVAYGIGIATAKEIDDINILNATKLAMHRAITEVQNKLPDGENIEMLLIDAVDLEAEGIAQKPIIKGDATCYSIAAASIVAKVSRDSFMKEIDTEYPGYGFASNKGYGTATHYDGLHNLGISPIHRKSFLKKFKASEESKMAKKKFYAVKVGRIPGIYGTWDECKMQVDGFPNSEYKGFARLSEAEEFVGSEVLESMKLKPNYFAQEEAEPNAPLKDDGIVKAYVDGSYDIATGHYASGAVILVDGETVKLNELYTDDAGSKLRNVAGEIKGAELAINYCKEHGIDSVVIYHDYLGVGKWADDEWKANLDMTRAYKEYIRENRKSMKISFVKVKGHSGDKYNELADALAKAVLNK</sequence>
<dbReference type="GO" id="GO:0005737">
    <property type="term" value="C:cytoplasm"/>
    <property type="evidence" value="ECO:0007669"/>
    <property type="project" value="UniProtKB-SubCell"/>
</dbReference>
<dbReference type="EC" id="3.1.26.4" evidence="14"/>
<evidence type="ECO:0000256" key="3">
    <source>
        <dbReference type="ARBA" id="ARBA00004065"/>
    </source>
</evidence>
<dbReference type="GO" id="GO:0032299">
    <property type="term" value="C:ribonuclease H2 complex"/>
    <property type="evidence" value="ECO:0007669"/>
    <property type="project" value="TreeGrafter"/>
</dbReference>
<dbReference type="PANTHER" id="PTHR10954:SF18">
    <property type="entry name" value="RIBONUCLEASE HII"/>
    <property type="match status" value="1"/>
</dbReference>
<keyword evidence="20" id="KW-1185">Reference proteome</keyword>
<comment type="subcellular location">
    <subcellularLocation>
        <location evidence="4 14">Cytoplasm</location>
    </subcellularLocation>
</comment>
<gene>
    <name evidence="14" type="primary">rnhB</name>
    <name evidence="19" type="ORF">AXF17_07270</name>
</gene>
<organism evidence="19 20">
    <name type="scientific">Mogibacterium pumilum</name>
    <dbReference type="NCBI Taxonomy" id="86332"/>
    <lineage>
        <taxon>Bacteria</taxon>
        <taxon>Bacillati</taxon>
        <taxon>Bacillota</taxon>
        <taxon>Clostridia</taxon>
        <taxon>Peptostreptococcales</taxon>
        <taxon>Anaerovoracaceae</taxon>
        <taxon>Mogibacterium</taxon>
    </lineage>
</organism>
<dbReference type="EMBL" id="CP016199">
    <property type="protein sequence ID" value="ASS38221.1"/>
    <property type="molecule type" value="Genomic_DNA"/>
</dbReference>
<dbReference type="Gene3D" id="3.40.970.10">
    <property type="entry name" value="Ribonuclease H1, N-terminal domain"/>
    <property type="match status" value="1"/>
</dbReference>
<evidence type="ECO:0000256" key="1">
    <source>
        <dbReference type="ARBA" id="ARBA00000077"/>
    </source>
</evidence>
<dbReference type="PROSITE" id="PS51975">
    <property type="entry name" value="RNASE_H_2"/>
    <property type="match status" value="1"/>
</dbReference>
<evidence type="ECO:0000256" key="11">
    <source>
        <dbReference type="ARBA" id="ARBA00022801"/>
    </source>
</evidence>
<evidence type="ECO:0000256" key="10">
    <source>
        <dbReference type="ARBA" id="ARBA00022759"/>
    </source>
</evidence>
<evidence type="ECO:0000256" key="5">
    <source>
        <dbReference type="ARBA" id="ARBA00005300"/>
    </source>
</evidence>
<feature type="binding site" evidence="15">
    <location>
        <position position="153"/>
    </location>
    <ligand>
        <name>a divalent metal cation</name>
        <dbReference type="ChEBI" id="CHEBI:60240"/>
    </ligand>
</feature>
<comment type="cofactor">
    <cofactor evidence="2">
        <name>Mg(2+)</name>
        <dbReference type="ChEBI" id="CHEBI:18420"/>
    </cofactor>
</comment>
<keyword evidence="11 14" id="KW-0378">Hydrolase</keyword>
<feature type="binding site" evidence="14 15">
    <location>
        <position position="56"/>
    </location>
    <ligand>
        <name>a divalent metal cation</name>
        <dbReference type="ChEBI" id="CHEBI:60240"/>
    </ligand>
</feature>
<keyword evidence="10 14" id="KW-0255">Endonuclease</keyword>
<dbReference type="InterPro" id="IPR001352">
    <property type="entry name" value="RNase_HII/HIII"/>
</dbReference>
<dbReference type="GO" id="GO:0030145">
    <property type="term" value="F:manganese ion binding"/>
    <property type="evidence" value="ECO:0007669"/>
    <property type="project" value="UniProtKB-UniRule"/>
</dbReference>
<evidence type="ECO:0000256" key="12">
    <source>
        <dbReference type="ARBA" id="ARBA00022842"/>
    </source>
</evidence>
<dbReference type="Gene3D" id="3.30.420.10">
    <property type="entry name" value="Ribonuclease H-like superfamily/Ribonuclease H"/>
    <property type="match status" value="2"/>
</dbReference>
<evidence type="ECO:0000256" key="2">
    <source>
        <dbReference type="ARBA" id="ARBA00001946"/>
    </source>
</evidence>
<evidence type="ECO:0000259" key="17">
    <source>
        <dbReference type="PROSITE" id="PS50879"/>
    </source>
</evidence>
<evidence type="ECO:0000256" key="9">
    <source>
        <dbReference type="ARBA" id="ARBA00022723"/>
    </source>
</evidence>
<dbReference type="PANTHER" id="PTHR10954">
    <property type="entry name" value="RIBONUCLEASE H2 SUBUNIT A"/>
    <property type="match status" value="1"/>
</dbReference>
<dbReference type="AlphaFoldDB" id="A0A223ATD1"/>
<dbReference type="InterPro" id="IPR022898">
    <property type="entry name" value="RNase_HII"/>
</dbReference>
<dbReference type="InterPro" id="IPR011320">
    <property type="entry name" value="RNase_H1_N"/>
</dbReference>
<evidence type="ECO:0000256" key="8">
    <source>
        <dbReference type="ARBA" id="ARBA00022722"/>
    </source>
</evidence>
<evidence type="ECO:0000256" key="15">
    <source>
        <dbReference type="PROSITE-ProRule" id="PRU01319"/>
    </source>
</evidence>
<dbReference type="InterPro" id="IPR024567">
    <property type="entry name" value="RNase_HII/HIII_dom"/>
</dbReference>
<dbReference type="Pfam" id="PF01693">
    <property type="entry name" value="Cauli_VI"/>
    <property type="match status" value="1"/>
</dbReference>
<comment type="function">
    <text evidence="3 14 16">Endonuclease that specifically degrades the RNA of RNA-DNA hybrids.</text>
</comment>
<dbReference type="PROSITE" id="PS50879">
    <property type="entry name" value="RNASE_H_1"/>
    <property type="match status" value="1"/>
</dbReference>
<comment type="catalytic activity">
    <reaction evidence="1 14 15 16">
        <text>Endonucleolytic cleavage to 5'-phosphomonoester.</text>
        <dbReference type="EC" id="3.1.26.4"/>
    </reaction>
</comment>
<comment type="cofactor">
    <cofactor evidence="14 15">
        <name>Mn(2+)</name>
        <dbReference type="ChEBI" id="CHEBI:29035"/>
    </cofactor>
    <cofactor evidence="14 15">
        <name>Mg(2+)</name>
        <dbReference type="ChEBI" id="CHEBI:18420"/>
    </cofactor>
    <text evidence="14 15">Manganese or magnesium. Binds 1 divalent metal ion per monomer in the absence of substrate. May bind a second metal ion after substrate binding.</text>
</comment>
<keyword evidence="9 14" id="KW-0479">Metal-binding</keyword>
<evidence type="ECO:0000313" key="20">
    <source>
        <dbReference type="Proteomes" id="UP000214689"/>
    </source>
</evidence>
<dbReference type="InterPro" id="IPR002156">
    <property type="entry name" value="RNaseH_domain"/>
</dbReference>
<proteinExistence type="inferred from homology"/>
<dbReference type="OrthoDB" id="9803420at2"/>
<evidence type="ECO:0000259" key="18">
    <source>
        <dbReference type="PROSITE" id="PS51975"/>
    </source>
</evidence>
<evidence type="ECO:0000256" key="6">
    <source>
        <dbReference type="ARBA" id="ARBA00007383"/>
    </source>
</evidence>
<comment type="similarity">
    <text evidence="6 14 16">Belongs to the RNase HII family.</text>
</comment>
<dbReference type="SUPFAM" id="SSF55658">
    <property type="entry name" value="L9 N-domain-like"/>
    <property type="match status" value="1"/>
</dbReference>
<dbReference type="InterPro" id="IPR037056">
    <property type="entry name" value="RNase_H1_N_sf"/>
</dbReference>
<dbReference type="InterPro" id="IPR036397">
    <property type="entry name" value="RNaseH_sf"/>
</dbReference>
<dbReference type="FunFam" id="3.40.970.10:FF:000002">
    <property type="entry name" value="Ribonuclease H"/>
    <property type="match status" value="1"/>
</dbReference>
<keyword evidence="13 14" id="KW-0464">Manganese</keyword>
<accession>A0A223ATD1</accession>
<feature type="binding site" evidence="14">
    <location>
        <position position="143"/>
    </location>
    <ligand>
        <name>a divalent metal cation</name>
        <dbReference type="ChEBI" id="CHEBI:60240"/>
    </ligand>
</feature>
<dbReference type="NCBIfam" id="NF000594">
    <property type="entry name" value="PRK00015.1-1"/>
    <property type="match status" value="1"/>
</dbReference>
<evidence type="ECO:0000256" key="16">
    <source>
        <dbReference type="RuleBase" id="RU003515"/>
    </source>
</evidence>
<dbReference type="NCBIfam" id="NF000595">
    <property type="entry name" value="PRK00015.1-3"/>
    <property type="match status" value="1"/>
</dbReference>
<comment type="similarity">
    <text evidence="5">Belongs to the RNase H family.</text>
</comment>
<dbReference type="CDD" id="cd07182">
    <property type="entry name" value="RNase_HII_bacteria_HII_like"/>
    <property type="match status" value="1"/>
</dbReference>